<proteinExistence type="inferred from homology"/>
<accession>A0A1K1NA53</accession>
<dbReference type="Pfam" id="PF04973">
    <property type="entry name" value="NMN_transporter"/>
    <property type="match status" value="1"/>
</dbReference>
<dbReference type="PANTHER" id="PTHR36122:SF2">
    <property type="entry name" value="NICOTINAMIDE RIBOSIDE TRANSPORTER PNUC"/>
    <property type="match status" value="1"/>
</dbReference>
<gene>
    <name evidence="11" type="ORF">SAMN02927921_01076</name>
</gene>
<evidence type="ECO:0000256" key="1">
    <source>
        <dbReference type="ARBA" id="ARBA00002672"/>
    </source>
</evidence>
<name>A0A1K1NA53_9FLAO</name>
<evidence type="ECO:0000256" key="5">
    <source>
        <dbReference type="ARBA" id="ARBA00022448"/>
    </source>
</evidence>
<feature type="transmembrane region" description="Helical" evidence="10">
    <location>
        <begin position="107"/>
        <end position="126"/>
    </location>
</feature>
<dbReference type="Proteomes" id="UP000182248">
    <property type="component" value="Unassembled WGS sequence"/>
</dbReference>
<evidence type="ECO:0000256" key="9">
    <source>
        <dbReference type="ARBA" id="ARBA00023136"/>
    </source>
</evidence>
<dbReference type="AlphaFoldDB" id="A0A1K1NA53"/>
<dbReference type="GO" id="GO:0034257">
    <property type="term" value="F:nicotinamide riboside transmembrane transporter activity"/>
    <property type="evidence" value="ECO:0007669"/>
    <property type="project" value="InterPro"/>
</dbReference>
<dbReference type="RefSeq" id="WP_072316341.1">
    <property type="nucleotide sequence ID" value="NZ_FPJE01000004.1"/>
</dbReference>
<sequence>MNHIFDWVFAQYDDVPLHLTVLEIIAVVFGFLSVLYSKRENILVYPTGIISTAIFVYILWVYGLLGDMLINAYYFSMSIYGWYFWTRKVDATHFIPVTRTTTGEKKWSVILFILTVGFVFGIYGLFNRLDSWTSYADTVTTAIFFVGMWLMARKKLENWTYWIIGDLISVPLYMYKGLVFTSLQYALFTVIAIFGYLAWKKNLNRSPETLLR</sequence>
<keyword evidence="8 10" id="KW-1133">Transmembrane helix</keyword>
<evidence type="ECO:0000256" key="2">
    <source>
        <dbReference type="ARBA" id="ARBA00004651"/>
    </source>
</evidence>
<dbReference type="NCBIfam" id="TIGR01528">
    <property type="entry name" value="NMN_trans_PnuC"/>
    <property type="match status" value="1"/>
</dbReference>
<keyword evidence="7 10" id="KW-0812">Transmembrane</keyword>
<evidence type="ECO:0000256" key="10">
    <source>
        <dbReference type="SAM" id="Phobius"/>
    </source>
</evidence>
<organism evidence="11 12">
    <name type="scientific">Sinomicrobium oceani</name>
    <dbReference type="NCBI Taxonomy" id="1150368"/>
    <lineage>
        <taxon>Bacteria</taxon>
        <taxon>Pseudomonadati</taxon>
        <taxon>Bacteroidota</taxon>
        <taxon>Flavobacteriia</taxon>
        <taxon>Flavobacteriales</taxon>
        <taxon>Flavobacteriaceae</taxon>
        <taxon>Sinomicrobium</taxon>
    </lineage>
</organism>
<protein>
    <recommendedName>
        <fullName evidence="4">Nicotinamide riboside transporter PnuC</fullName>
    </recommendedName>
</protein>
<feature type="transmembrane region" description="Helical" evidence="10">
    <location>
        <begin position="43"/>
        <end position="62"/>
    </location>
</feature>
<evidence type="ECO:0000256" key="6">
    <source>
        <dbReference type="ARBA" id="ARBA00022475"/>
    </source>
</evidence>
<evidence type="ECO:0000256" key="8">
    <source>
        <dbReference type="ARBA" id="ARBA00022989"/>
    </source>
</evidence>
<reference evidence="11 12" key="1">
    <citation type="submission" date="2016-11" db="EMBL/GenBank/DDBJ databases">
        <authorList>
            <person name="Jaros S."/>
            <person name="Januszkiewicz K."/>
            <person name="Wedrychowicz H."/>
        </authorList>
    </citation>
    <scope>NUCLEOTIDE SEQUENCE [LARGE SCALE GENOMIC DNA]</scope>
    <source>
        <strain evidence="11 12">CGMCC 1.12145</strain>
    </source>
</reference>
<evidence type="ECO:0000256" key="4">
    <source>
        <dbReference type="ARBA" id="ARBA00017522"/>
    </source>
</evidence>
<evidence type="ECO:0000256" key="7">
    <source>
        <dbReference type="ARBA" id="ARBA00022692"/>
    </source>
</evidence>
<evidence type="ECO:0000313" key="12">
    <source>
        <dbReference type="Proteomes" id="UP000182248"/>
    </source>
</evidence>
<comment type="similarity">
    <text evidence="3">Belongs to the nicotinamide ribonucleoside (NR) uptake permease (TC 4.B.1) family.</text>
</comment>
<comment type="subcellular location">
    <subcellularLocation>
        <location evidence="2">Cell membrane</location>
        <topology evidence="2">Multi-pass membrane protein</topology>
    </subcellularLocation>
</comment>
<keyword evidence="5" id="KW-0813">Transport</keyword>
<evidence type="ECO:0000313" key="11">
    <source>
        <dbReference type="EMBL" id="SFW31262.1"/>
    </source>
</evidence>
<feature type="transmembrane region" description="Helical" evidence="10">
    <location>
        <begin position="182"/>
        <end position="199"/>
    </location>
</feature>
<dbReference type="GO" id="GO:0005886">
    <property type="term" value="C:plasma membrane"/>
    <property type="evidence" value="ECO:0007669"/>
    <property type="project" value="UniProtKB-SubCell"/>
</dbReference>
<keyword evidence="6" id="KW-1003">Cell membrane</keyword>
<keyword evidence="9 10" id="KW-0472">Membrane</keyword>
<dbReference type="PANTHER" id="PTHR36122">
    <property type="entry name" value="NICOTINAMIDE RIBOSIDE TRANSPORTER PNUC"/>
    <property type="match status" value="1"/>
</dbReference>
<feature type="transmembrane region" description="Helical" evidence="10">
    <location>
        <begin position="68"/>
        <end position="86"/>
    </location>
</feature>
<comment type="function">
    <text evidence="1">Required for nicotinamide riboside transport across the inner membrane.</text>
</comment>
<dbReference type="STRING" id="1150368.SAMN02927921_01076"/>
<feature type="transmembrane region" description="Helical" evidence="10">
    <location>
        <begin position="15"/>
        <end position="36"/>
    </location>
</feature>
<dbReference type="InterPro" id="IPR006419">
    <property type="entry name" value="NMN_transpt_PnuC"/>
</dbReference>
<evidence type="ECO:0000256" key="3">
    <source>
        <dbReference type="ARBA" id="ARBA00006669"/>
    </source>
</evidence>
<dbReference type="OrthoDB" id="9791248at2"/>
<keyword evidence="12" id="KW-1185">Reference proteome</keyword>
<dbReference type="EMBL" id="FPJE01000004">
    <property type="protein sequence ID" value="SFW31262.1"/>
    <property type="molecule type" value="Genomic_DNA"/>
</dbReference>